<dbReference type="PANTHER" id="PTHR43648:SF1">
    <property type="entry name" value="ELECTRON TRANSFER FLAVOPROTEIN BETA SUBUNIT LYSINE METHYLTRANSFERASE"/>
    <property type="match status" value="1"/>
</dbReference>
<gene>
    <name evidence="3" type="ORF">FVE67_03995</name>
</gene>
<dbReference type="CDD" id="cd02440">
    <property type="entry name" value="AdoMet_MTases"/>
    <property type="match status" value="1"/>
</dbReference>
<dbReference type="GO" id="GO:0008276">
    <property type="term" value="F:protein methyltransferase activity"/>
    <property type="evidence" value="ECO:0007669"/>
    <property type="project" value="TreeGrafter"/>
</dbReference>
<dbReference type="SUPFAM" id="SSF53335">
    <property type="entry name" value="S-adenosyl-L-methionine-dependent methyltransferases"/>
    <property type="match status" value="1"/>
</dbReference>
<keyword evidence="2 3" id="KW-0808">Transferase</keyword>
<evidence type="ECO:0000256" key="1">
    <source>
        <dbReference type="ARBA" id="ARBA00022603"/>
    </source>
</evidence>
<protein>
    <submittedName>
        <fullName evidence="3">Methyltransferase domain-containing protein</fullName>
    </submittedName>
</protein>
<dbReference type="GO" id="GO:0032259">
    <property type="term" value="P:methylation"/>
    <property type="evidence" value="ECO:0007669"/>
    <property type="project" value="UniProtKB-KW"/>
</dbReference>
<keyword evidence="4" id="KW-1185">Reference proteome</keyword>
<dbReference type="PANTHER" id="PTHR43648">
    <property type="entry name" value="ELECTRON TRANSFER FLAVOPROTEIN BETA SUBUNIT LYSINE METHYLTRANSFERASE"/>
    <property type="match status" value="1"/>
</dbReference>
<dbReference type="InterPro" id="IPR050078">
    <property type="entry name" value="Ribosomal_L11_MeTrfase_PrmA"/>
</dbReference>
<dbReference type="InterPro" id="IPR029063">
    <property type="entry name" value="SAM-dependent_MTases_sf"/>
</dbReference>
<organism evidence="3 4">
    <name type="scientific">Thermosulfurimonas marina</name>
    <dbReference type="NCBI Taxonomy" id="2047767"/>
    <lineage>
        <taxon>Bacteria</taxon>
        <taxon>Pseudomonadati</taxon>
        <taxon>Thermodesulfobacteriota</taxon>
        <taxon>Thermodesulfobacteria</taxon>
        <taxon>Thermodesulfobacteriales</taxon>
        <taxon>Thermodesulfobacteriaceae</taxon>
        <taxon>Thermosulfurimonas</taxon>
    </lineage>
</organism>
<accession>A0A6H1WS76</accession>
<dbReference type="KEGG" id="tmai:FVE67_03995"/>
<dbReference type="Proteomes" id="UP000501253">
    <property type="component" value="Chromosome"/>
</dbReference>
<keyword evidence="1 3" id="KW-0489">Methyltransferase</keyword>
<evidence type="ECO:0000313" key="4">
    <source>
        <dbReference type="Proteomes" id="UP000501253"/>
    </source>
</evidence>
<name>A0A6H1WS76_9BACT</name>
<dbReference type="Pfam" id="PF06325">
    <property type="entry name" value="PrmA"/>
    <property type="match status" value="1"/>
</dbReference>
<proteinExistence type="predicted"/>
<evidence type="ECO:0000256" key="2">
    <source>
        <dbReference type="ARBA" id="ARBA00022679"/>
    </source>
</evidence>
<dbReference type="EMBL" id="CP042909">
    <property type="protein sequence ID" value="QJA06009.1"/>
    <property type="molecule type" value="Genomic_DNA"/>
</dbReference>
<reference evidence="3 4" key="1">
    <citation type="submission" date="2019-08" db="EMBL/GenBank/DDBJ databases">
        <title>Complete genome sequence of Thermosulfurimonas marina SU872T, an anaerobic thermophilic chemolithoautotrophic bacterium isolated from a shallow marine hydrothermal vent.</title>
        <authorList>
            <person name="Allioux M."/>
            <person name="Jebbar M."/>
            <person name="Slobodkina G."/>
            <person name="Slobodkin A."/>
            <person name="Moalic Y."/>
            <person name="Frolova A."/>
            <person name="Shao Z."/>
            <person name="Alain K."/>
        </authorList>
    </citation>
    <scope>NUCLEOTIDE SEQUENCE [LARGE SCALE GENOMIC DNA]</scope>
    <source>
        <strain evidence="3 4">SU872</strain>
    </source>
</reference>
<dbReference type="RefSeq" id="WP_168719363.1">
    <property type="nucleotide sequence ID" value="NZ_CP042909.1"/>
</dbReference>
<dbReference type="Gene3D" id="3.40.50.150">
    <property type="entry name" value="Vaccinia Virus protein VP39"/>
    <property type="match status" value="1"/>
</dbReference>
<sequence>MPYLRVKIRTRDPQEVLARLSAGGEAPLASHFLDTEGLLILVYPGEGLHERLRRLARLLPQADFEETELAEEADLQEKTFQVGPLTFRLTLSPGPVPPGEISLRANLSFGSGRHATTLLCLKALVRLAQELPLGRVFDLGCGSGILSLAAAHLGAERVLAADIDPRAVREARYNVALNALGERILVIRGSLSAARPASFDLVLANLTIGTILALAPEIPRLLRPGGLAILSGFGPSQKGELLARLPQARVYFSENLEGWQALVLGF</sequence>
<dbReference type="AlphaFoldDB" id="A0A6H1WS76"/>
<evidence type="ECO:0000313" key="3">
    <source>
        <dbReference type="EMBL" id="QJA06009.1"/>
    </source>
</evidence>